<protein>
    <recommendedName>
        <fullName evidence="3">CD59 glycoprotein</fullName>
    </recommendedName>
    <alternativeName>
        <fullName evidence="11">MAC-inhibitory protein</fullName>
    </alternativeName>
    <alternativeName>
        <fullName evidence="12">Membrane attack complex inhibition factor</fullName>
    </alternativeName>
    <alternativeName>
        <fullName evidence="10">Protectin</fullName>
    </alternativeName>
</protein>
<dbReference type="CDD" id="cd23554">
    <property type="entry name" value="TFP_LU_ECD_CD59"/>
    <property type="match status" value="1"/>
</dbReference>
<feature type="compositionally biased region" description="Polar residues" evidence="13">
    <location>
        <begin position="52"/>
        <end position="66"/>
    </location>
</feature>
<dbReference type="SMART" id="SM00134">
    <property type="entry name" value="LU"/>
    <property type="match status" value="1"/>
</dbReference>
<dbReference type="PROSITE" id="PS00983">
    <property type="entry name" value="LY6_UPAR"/>
    <property type="match status" value="1"/>
</dbReference>
<keyword evidence="5" id="KW-0732">Signal</keyword>
<proteinExistence type="predicted"/>
<comment type="caution">
    <text evidence="15">The sequence shown here is derived from an EMBL/GenBank/DDBJ whole genome shotgun (WGS) entry which is preliminary data.</text>
</comment>
<comment type="subunit">
    <text evidence="2">Interacts with T-cell surface antigen CD2.</text>
</comment>
<feature type="domain" description="UPAR/Ly6" evidence="14">
    <location>
        <begin position="158"/>
        <end position="240"/>
    </location>
</feature>
<sequence length="252" mass="27211">MFYDEGGETLAQVARRGGRCPIPGNIPGGVGRGSEQPDRVEDVPALAGGLDSMTSKGPFQSKASYESKSRRGLFQPGAASARSRPASRAPPPGLAQPTEAAPPPPPLWQLVLRRWGAGETVAGEGRRGQKGRSMIKMNCVVLTACIILVAFCSCGYTLRCYRCENSPSLCKTNSTCLATEDTCLQLKFGKLRTSSCWKSSQCSVNDIAEFFQLDNFEFFCCQRDLCNESAITGVNKAAFSIASVMTMLWMLL</sequence>
<dbReference type="GO" id="GO:0030154">
    <property type="term" value="P:cell differentiation"/>
    <property type="evidence" value="ECO:0007669"/>
    <property type="project" value="UniProtKB-ARBA"/>
</dbReference>
<evidence type="ECO:0000256" key="1">
    <source>
        <dbReference type="ARBA" id="ARBA00004589"/>
    </source>
</evidence>
<dbReference type="SUPFAM" id="SSF57302">
    <property type="entry name" value="Snake toxin-like"/>
    <property type="match status" value="1"/>
</dbReference>
<evidence type="ECO:0000256" key="6">
    <source>
        <dbReference type="ARBA" id="ARBA00023136"/>
    </source>
</evidence>
<dbReference type="InterPro" id="IPR056949">
    <property type="entry name" value="CD59"/>
</dbReference>
<feature type="compositionally biased region" description="Pro residues" evidence="13">
    <location>
        <begin position="88"/>
        <end position="107"/>
    </location>
</feature>
<evidence type="ECO:0000256" key="5">
    <source>
        <dbReference type="ARBA" id="ARBA00022729"/>
    </source>
</evidence>
<dbReference type="InterPro" id="IPR016054">
    <property type="entry name" value="LY6_UPA_recep-like"/>
</dbReference>
<dbReference type="AlphaFoldDB" id="A0AAN7NCR3"/>
<keyword evidence="8" id="KW-0325">Glycoprotein</keyword>
<keyword evidence="6" id="KW-0472">Membrane</keyword>
<keyword evidence="4" id="KW-0336">GPI-anchor</keyword>
<evidence type="ECO:0000256" key="11">
    <source>
        <dbReference type="ARBA" id="ARBA00031590"/>
    </source>
</evidence>
<dbReference type="GO" id="GO:0098552">
    <property type="term" value="C:side of membrane"/>
    <property type="evidence" value="ECO:0007669"/>
    <property type="project" value="UniProtKB-KW"/>
</dbReference>
<dbReference type="EMBL" id="JAUNZN010000004">
    <property type="protein sequence ID" value="KAK4823077.1"/>
    <property type="molecule type" value="Genomic_DNA"/>
</dbReference>
<evidence type="ECO:0000256" key="4">
    <source>
        <dbReference type="ARBA" id="ARBA00022622"/>
    </source>
</evidence>
<feature type="compositionally biased region" description="Low complexity" evidence="13">
    <location>
        <begin position="76"/>
        <end position="87"/>
    </location>
</feature>
<evidence type="ECO:0000256" key="13">
    <source>
        <dbReference type="SAM" id="MobiDB-lite"/>
    </source>
</evidence>
<organism evidence="15 16">
    <name type="scientific">Mycteria americana</name>
    <name type="common">Wood stork</name>
    <dbReference type="NCBI Taxonomy" id="33587"/>
    <lineage>
        <taxon>Eukaryota</taxon>
        <taxon>Metazoa</taxon>
        <taxon>Chordata</taxon>
        <taxon>Craniata</taxon>
        <taxon>Vertebrata</taxon>
        <taxon>Euteleostomi</taxon>
        <taxon>Archelosauria</taxon>
        <taxon>Archosauria</taxon>
        <taxon>Dinosauria</taxon>
        <taxon>Saurischia</taxon>
        <taxon>Theropoda</taxon>
        <taxon>Coelurosauria</taxon>
        <taxon>Aves</taxon>
        <taxon>Neognathae</taxon>
        <taxon>Neoaves</taxon>
        <taxon>Aequornithes</taxon>
        <taxon>Ciconiiformes</taxon>
        <taxon>Ciconiidae</taxon>
        <taxon>Mycteria</taxon>
    </lineage>
</organism>
<dbReference type="Pfam" id="PF25152">
    <property type="entry name" value="CD59"/>
    <property type="match status" value="1"/>
</dbReference>
<evidence type="ECO:0000313" key="16">
    <source>
        <dbReference type="Proteomes" id="UP001333110"/>
    </source>
</evidence>
<dbReference type="InterPro" id="IPR045860">
    <property type="entry name" value="Snake_toxin-like_sf"/>
</dbReference>
<keyword evidence="9" id="KW-0449">Lipoprotein</keyword>
<evidence type="ECO:0000256" key="12">
    <source>
        <dbReference type="ARBA" id="ARBA00031867"/>
    </source>
</evidence>
<evidence type="ECO:0000256" key="7">
    <source>
        <dbReference type="ARBA" id="ARBA00023157"/>
    </source>
</evidence>
<evidence type="ECO:0000256" key="8">
    <source>
        <dbReference type="ARBA" id="ARBA00023180"/>
    </source>
</evidence>
<reference evidence="15 16" key="1">
    <citation type="journal article" date="2023" name="J. Hered.">
        <title>Chromosome-level genome of the wood stork (Mycteria americana) provides insight into avian chromosome evolution.</title>
        <authorList>
            <person name="Flamio R. Jr."/>
            <person name="Ramstad K.M."/>
        </authorList>
    </citation>
    <scope>NUCLEOTIDE SEQUENCE [LARGE SCALE GENOMIC DNA]</scope>
    <source>
        <strain evidence="15">JAX WOST 10</strain>
    </source>
</reference>
<evidence type="ECO:0000256" key="3">
    <source>
        <dbReference type="ARBA" id="ARBA00015038"/>
    </source>
</evidence>
<keyword evidence="7" id="KW-1015">Disulfide bond</keyword>
<gene>
    <name evidence="15" type="ORF">QYF61_025416</name>
</gene>
<dbReference type="Gene3D" id="2.10.60.10">
    <property type="entry name" value="CD59"/>
    <property type="match status" value="1"/>
</dbReference>
<dbReference type="InterPro" id="IPR018363">
    <property type="entry name" value="CD59_antigen_CS"/>
</dbReference>
<evidence type="ECO:0000256" key="2">
    <source>
        <dbReference type="ARBA" id="ARBA00011481"/>
    </source>
</evidence>
<name>A0AAN7NCR3_MYCAM</name>
<accession>A0AAN7NCR3</accession>
<feature type="region of interest" description="Disordered" evidence="13">
    <location>
        <begin position="15"/>
        <end position="107"/>
    </location>
</feature>
<keyword evidence="16" id="KW-1185">Reference proteome</keyword>
<comment type="subcellular location">
    <subcellularLocation>
        <location evidence="1">Membrane</location>
        <topology evidence="1">Lipid-anchor</topology>
        <topology evidence="1">GPI-anchor</topology>
    </subcellularLocation>
</comment>
<dbReference type="Proteomes" id="UP001333110">
    <property type="component" value="Unassembled WGS sequence"/>
</dbReference>
<evidence type="ECO:0000259" key="14">
    <source>
        <dbReference type="SMART" id="SM00134"/>
    </source>
</evidence>
<evidence type="ECO:0000256" key="10">
    <source>
        <dbReference type="ARBA" id="ARBA00029920"/>
    </source>
</evidence>
<evidence type="ECO:0000256" key="9">
    <source>
        <dbReference type="ARBA" id="ARBA00023288"/>
    </source>
</evidence>
<evidence type="ECO:0000313" key="15">
    <source>
        <dbReference type="EMBL" id="KAK4823077.1"/>
    </source>
</evidence>